<sequence length="295" mass="34664">MAKLNSLNTADRMTHLRAIKNSVQSAKKVIENQDFHIDIDKTFDVGVEEIANSLNDFLQSDKFKTGMISWKLEDIPIRGRVTNITDVAYNLFLDRFERLLTFWEKECIPLKYFSEKIRECMNLYYDYILRELKNFDNVFKLDDHELSDDYDFHMTSSPFREKRSWRNIFSLVGLTSAGISAIIAKISDVIWSKNRIKRQKLKVLHILQHWTPKLVTELADVDENKMAWAYAEPIRKSIKSKQKQILQGLEKKEDFAMEVTKRNPQSNDSVVRKIEDIEKLTVEIDNVRASYTKNT</sequence>
<evidence type="ECO:0000313" key="1">
    <source>
        <dbReference type="EMBL" id="EDV27215.1"/>
    </source>
</evidence>
<dbReference type="AlphaFoldDB" id="B3RTF5"/>
<evidence type="ECO:0000313" key="2">
    <source>
        <dbReference type="Proteomes" id="UP000009022"/>
    </source>
</evidence>
<dbReference type="EMBL" id="DS985243">
    <property type="protein sequence ID" value="EDV27215.1"/>
    <property type="molecule type" value="Genomic_DNA"/>
</dbReference>
<name>B3RTF5_TRIAD</name>
<dbReference type="GeneID" id="6751897"/>
<dbReference type="CTD" id="6751897"/>
<dbReference type="Proteomes" id="UP000009022">
    <property type="component" value="Unassembled WGS sequence"/>
</dbReference>
<gene>
    <name evidence="1" type="ORF">TRIADDRAFT_54947</name>
</gene>
<dbReference type="RefSeq" id="XP_002111211.1">
    <property type="nucleotide sequence ID" value="XM_002111175.1"/>
</dbReference>
<dbReference type="KEGG" id="tad:TRIADDRAFT_54947"/>
<organism evidence="1 2">
    <name type="scientific">Trichoplax adhaerens</name>
    <name type="common">Trichoplax reptans</name>
    <dbReference type="NCBI Taxonomy" id="10228"/>
    <lineage>
        <taxon>Eukaryota</taxon>
        <taxon>Metazoa</taxon>
        <taxon>Placozoa</taxon>
        <taxon>Uniplacotomia</taxon>
        <taxon>Trichoplacea</taxon>
        <taxon>Trichoplacidae</taxon>
        <taxon>Trichoplax</taxon>
    </lineage>
</organism>
<reference evidence="1 2" key="1">
    <citation type="journal article" date="2008" name="Nature">
        <title>The Trichoplax genome and the nature of placozoans.</title>
        <authorList>
            <person name="Srivastava M."/>
            <person name="Begovic E."/>
            <person name="Chapman J."/>
            <person name="Putnam N.H."/>
            <person name="Hellsten U."/>
            <person name="Kawashima T."/>
            <person name="Kuo A."/>
            <person name="Mitros T."/>
            <person name="Salamov A."/>
            <person name="Carpenter M.L."/>
            <person name="Signorovitch A.Y."/>
            <person name="Moreno M.A."/>
            <person name="Kamm K."/>
            <person name="Grimwood J."/>
            <person name="Schmutz J."/>
            <person name="Shapiro H."/>
            <person name="Grigoriev I.V."/>
            <person name="Buss L.W."/>
            <person name="Schierwater B."/>
            <person name="Dellaporta S.L."/>
            <person name="Rokhsar D.S."/>
        </authorList>
    </citation>
    <scope>NUCLEOTIDE SEQUENCE [LARGE SCALE GENOMIC DNA]</scope>
    <source>
        <strain evidence="1 2">Grell-BS-1999</strain>
    </source>
</reference>
<dbReference type="HOGENOM" id="CLU_944367_0_0_1"/>
<dbReference type="InParanoid" id="B3RTF5"/>
<dbReference type="PhylomeDB" id="B3RTF5"/>
<accession>B3RTF5</accession>
<keyword evidence="2" id="KW-1185">Reference proteome</keyword>
<proteinExistence type="predicted"/>
<protein>
    <submittedName>
        <fullName evidence="1">Uncharacterized protein</fullName>
    </submittedName>
</protein>